<evidence type="ECO:0000259" key="1">
    <source>
        <dbReference type="PROSITE" id="PS50097"/>
    </source>
</evidence>
<dbReference type="AlphaFoldDB" id="A0AA36M4U5"/>
<dbReference type="PROSITE" id="PS50097">
    <property type="entry name" value="BTB"/>
    <property type="match status" value="1"/>
</dbReference>
<gene>
    <name evidence="2" type="ORF">CYNAS_LOCUS10937</name>
</gene>
<dbReference type="GO" id="GO:0051260">
    <property type="term" value="P:protein homooligomerization"/>
    <property type="evidence" value="ECO:0007669"/>
    <property type="project" value="InterPro"/>
</dbReference>
<accession>A0AA36M4U5</accession>
<feature type="domain" description="BTB" evidence="1">
    <location>
        <begin position="3"/>
        <end position="72"/>
    </location>
</feature>
<evidence type="ECO:0000313" key="3">
    <source>
        <dbReference type="Proteomes" id="UP001176961"/>
    </source>
</evidence>
<keyword evidence="3" id="KW-1185">Reference proteome</keyword>
<sequence length="111" mass="12729">MAPTIVLEVEGVLFKTSLSTLTSVKGSYFNRIFQRDWKDRLDRRGHLFIDRDSTIFPLILNYLRDGIVWTPARQEMADNRCNMPYYLLSSMFEGAEPGKTRSAGCCSQLLS</sequence>
<dbReference type="SUPFAM" id="SSF54695">
    <property type="entry name" value="POZ domain"/>
    <property type="match status" value="1"/>
</dbReference>
<proteinExistence type="predicted"/>
<dbReference type="InterPro" id="IPR003131">
    <property type="entry name" value="T1-type_BTB"/>
</dbReference>
<dbReference type="InterPro" id="IPR000210">
    <property type="entry name" value="BTB/POZ_dom"/>
</dbReference>
<dbReference type="PANTHER" id="PTHR14499">
    <property type="entry name" value="POTASSIUM CHANNEL TETRAMERIZATION DOMAIN-CONTAINING"/>
    <property type="match status" value="1"/>
</dbReference>
<dbReference type="Proteomes" id="UP001176961">
    <property type="component" value="Unassembled WGS sequence"/>
</dbReference>
<evidence type="ECO:0000313" key="2">
    <source>
        <dbReference type="EMBL" id="CAJ0598954.1"/>
    </source>
</evidence>
<comment type="caution">
    <text evidence="2">The sequence shown here is derived from an EMBL/GenBank/DDBJ whole genome shotgun (WGS) entry which is preliminary data.</text>
</comment>
<name>A0AA36M4U5_CYLNA</name>
<dbReference type="PANTHER" id="PTHR14499:SF141">
    <property type="entry name" value="PROTEIN CBG10153"/>
    <property type="match status" value="1"/>
</dbReference>
<reference evidence="2" key="1">
    <citation type="submission" date="2023-07" db="EMBL/GenBank/DDBJ databases">
        <authorList>
            <consortium name="CYATHOMIX"/>
        </authorList>
    </citation>
    <scope>NUCLEOTIDE SEQUENCE</scope>
    <source>
        <strain evidence="2">N/A</strain>
    </source>
</reference>
<dbReference type="Gene3D" id="3.30.710.10">
    <property type="entry name" value="Potassium Channel Kv1.1, Chain A"/>
    <property type="match status" value="1"/>
</dbReference>
<protein>
    <recommendedName>
        <fullName evidence="1">BTB domain-containing protein</fullName>
    </recommendedName>
</protein>
<dbReference type="Pfam" id="PF02214">
    <property type="entry name" value="BTB_2"/>
    <property type="match status" value="1"/>
</dbReference>
<dbReference type="InterPro" id="IPR011333">
    <property type="entry name" value="SKP1/BTB/POZ_sf"/>
</dbReference>
<dbReference type="EMBL" id="CATQJL010000223">
    <property type="protein sequence ID" value="CAJ0598954.1"/>
    <property type="molecule type" value="Genomic_DNA"/>
</dbReference>
<organism evidence="2 3">
    <name type="scientific">Cylicocyclus nassatus</name>
    <name type="common">Nematode worm</name>
    <dbReference type="NCBI Taxonomy" id="53992"/>
    <lineage>
        <taxon>Eukaryota</taxon>
        <taxon>Metazoa</taxon>
        <taxon>Ecdysozoa</taxon>
        <taxon>Nematoda</taxon>
        <taxon>Chromadorea</taxon>
        <taxon>Rhabditida</taxon>
        <taxon>Rhabditina</taxon>
        <taxon>Rhabditomorpha</taxon>
        <taxon>Strongyloidea</taxon>
        <taxon>Strongylidae</taxon>
        <taxon>Cylicocyclus</taxon>
    </lineage>
</organism>
<dbReference type="CDD" id="cd18316">
    <property type="entry name" value="BTB_POZ_KCTD-like"/>
    <property type="match status" value="1"/>
</dbReference>